<organism evidence="2 3">
    <name type="scientific">Alligator mississippiensis</name>
    <name type="common">American alligator</name>
    <dbReference type="NCBI Taxonomy" id="8496"/>
    <lineage>
        <taxon>Eukaryota</taxon>
        <taxon>Metazoa</taxon>
        <taxon>Chordata</taxon>
        <taxon>Craniata</taxon>
        <taxon>Vertebrata</taxon>
        <taxon>Euteleostomi</taxon>
        <taxon>Archelosauria</taxon>
        <taxon>Archosauria</taxon>
        <taxon>Crocodylia</taxon>
        <taxon>Alligatoridae</taxon>
        <taxon>Alligatorinae</taxon>
        <taxon>Alligator</taxon>
    </lineage>
</organism>
<evidence type="ECO:0000256" key="1">
    <source>
        <dbReference type="SAM" id="MobiDB-lite"/>
    </source>
</evidence>
<feature type="region of interest" description="Disordered" evidence="1">
    <location>
        <begin position="1"/>
        <end position="23"/>
    </location>
</feature>
<protein>
    <submittedName>
        <fullName evidence="2">Uncharacterized protein</fullName>
    </submittedName>
</protein>
<dbReference type="EMBL" id="AKHW03006295">
    <property type="protein sequence ID" value="KYO21006.1"/>
    <property type="molecule type" value="Genomic_DNA"/>
</dbReference>
<name>A0A151M910_ALLMI</name>
<gene>
    <name evidence="2" type="ORF">Y1Q_0001327</name>
</gene>
<accession>A0A151M910</accession>
<comment type="caution">
    <text evidence="2">The sequence shown here is derived from an EMBL/GenBank/DDBJ whole genome shotgun (WGS) entry which is preliminary data.</text>
</comment>
<keyword evidence="3" id="KW-1185">Reference proteome</keyword>
<dbReference type="Proteomes" id="UP000050525">
    <property type="component" value="Unassembled WGS sequence"/>
</dbReference>
<sequence length="72" mass="8425">MPPPHPEVCELPRRRSPGARRGWETQELRSLLRSSRLFDMLYGHTRLCNEDNEEWNTHQKVTASCKVNSMTS</sequence>
<dbReference type="AlphaFoldDB" id="A0A151M910"/>
<evidence type="ECO:0000313" key="3">
    <source>
        <dbReference type="Proteomes" id="UP000050525"/>
    </source>
</evidence>
<proteinExistence type="predicted"/>
<evidence type="ECO:0000313" key="2">
    <source>
        <dbReference type="EMBL" id="KYO21006.1"/>
    </source>
</evidence>
<reference evidence="2 3" key="1">
    <citation type="journal article" date="2012" name="Genome Biol.">
        <title>Sequencing three crocodilian genomes to illuminate the evolution of archosaurs and amniotes.</title>
        <authorList>
            <person name="St John J.A."/>
            <person name="Braun E.L."/>
            <person name="Isberg S.R."/>
            <person name="Miles L.G."/>
            <person name="Chong A.Y."/>
            <person name="Gongora J."/>
            <person name="Dalzell P."/>
            <person name="Moran C."/>
            <person name="Bed'hom B."/>
            <person name="Abzhanov A."/>
            <person name="Burgess S.C."/>
            <person name="Cooksey A.M."/>
            <person name="Castoe T.A."/>
            <person name="Crawford N.G."/>
            <person name="Densmore L.D."/>
            <person name="Drew J.C."/>
            <person name="Edwards S.V."/>
            <person name="Faircloth B.C."/>
            <person name="Fujita M.K."/>
            <person name="Greenwold M.J."/>
            <person name="Hoffmann F.G."/>
            <person name="Howard J.M."/>
            <person name="Iguchi T."/>
            <person name="Janes D.E."/>
            <person name="Khan S.Y."/>
            <person name="Kohno S."/>
            <person name="de Koning A.J."/>
            <person name="Lance S.L."/>
            <person name="McCarthy F.M."/>
            <person name="McCormack J.E."/>
            <person name="Merchant M.E."/>
            <person name="Peterson D.G."/>
            <person name="Pollock D.D."/>
            <person name="Pourmand N."/>
            <person name="Raney B.J."/>
            <person name="Roessler K.A."/>
            <person name="Sanford J.R."/>
            <person name="Sawyer R.H."/>
            <person name="Schmidt C.J."/>
            <person name="Triplett E.W."/>
            <person name="Tuberville T.D."/>
            <person name="Venegas-Anaya M."/>
            <person name="Howard J.T."/>
            <person name="Jarvis E.D."/>
            <person name="Guillette L.J.Jr."/>
            <person name="Glenn T.C."/>
            <person name="Green R.E."/>
            <person name="Ray D.A."/>
        </authorList>
    </citation>
    <scope>NUCLEOTIDE SEQUENCE [LARGE SCALE GENOMIC DNA]</scope>
    <source>
        <strain evidence="2">KSC_2009_1</strain>
    </source>
</reference>